<dbReference type="InterPro" id="IPR013094">
    <property type="entry name" value="AB_hydrolase_3"/>
</dbReference>
<dbReference type="AlphaFoldDB" id="A0A5P9CHD9"/>
<dbReference type="OrthoDB" id="9771666at2"/>
<dbReference type="Pfam" id="PF07859">
    <property type="entry name" value="Abhydrolase_3"/>
    <property type="match status" value="1"/>
</dbReference>
<accession>A0A5P9CHD9</accession>
<dbReference type="PANTHER" id="PTHR48081:SF33">
    <property type="entry name" value="KYNURENINE FORMAMIDASE"/>
    <property type="match status" value="1"/>
</dbReference>
<dbReference type="InterPro" id="IPR029058">
    <property type="entry name" value="AB_hydrolase_fold"/>
</dbReference>
<gene>
    <name evidence="3" type="primary">pcd</name>
    <name evidence="3" type="ORF">FIV01_04540</name>
</gene>
<dbReference type="RefSeq" id="WP_152429927.1">
    <property type="nucleotide sequence ID" value="NZ_CBCSDK010000003.1"/>
</dbReference>
<evidence type="ECO:0000313" key="3">
    <source>
        <dbReference type="EMBL" id="QFT25690.1"/>
    </source>
</evidence>
<evidence type="ECO:0000256" key="1">
    <source>
        <dbReference type="ARBA" id="ARBA00022801"/>
    </source>
</evidence>
<organism evidence="3 4">
    <name type="scientific">Vibrio aquimaris</name>
    <dbReference type="NCBI Taxonomy" id="2587862"/>
    <lineage>
        <taxon>Bacteria</taxon>
        <taxon>Pseudomonadati</taxon>
        <taxon>Pseudomonadota</taxon>
        <taxon>Gammaproteobacteria</taxon>
        <taxon>Vibrionales</taxon>
        <taxon>Vibrionaceae</taxon>
        <taxon>Vibrio</taxon>
    </lineage>
</organism>
<keyword evidence="4" id="KW-1185">Reference proteome</keyword>
<feature type="domain" description="Alpha/beta hydrolase fold-3" evidence="2">
    <location>
        <begin position="64"/>
        <end position="250"/>
    </location>
</feature>
<proteinExistence type="predicted"/>
<protein>
    <submittedName>
        <fullName evidence="3">Phenmedipham hydrolase</fullName>
        <ecNumber evidence="3">3.1.1.-</ecNumber>
    </submittedName>
</protein>
<dbReference type="Proteomes" id="UP000326936">
    <property type="component" value="Chromosome"/>
</dbReference>
<sequence length="272" mass="30707">MDNYDHEFNLRRKHPFGRVHLIANQLQSAWARATMTCHLDIAYGPTTGQTVDIFPAAQPNAPVLLFIHGGYFRALDKNQYSYIARPYVSAGFTVGVINYDLAPSVSITEIIEQNLAGFEWLKENIHHWNGDSRRIVLCGHSVGAYLVAKITQNAVKNGKGECICAQVLLSGIFDLTKVQKSYLNDVLSVTESEIEASPIFVDCFQQPETLILVGGSETAEFIRQSERYHQKMLACKTRSEYHCAESLNHYTVSRLLASRRNFLHHKIGDFTR</sequence>
<dbReference type="Gene3D" id="3.40.50.1820">
    <property type="entry name" value="alpha/beta hydrolase"/>
    <property type="match status" value="1"/>
</dbReference>
<evidence type="ECO:0000259" key="2">
    <source>
        <dbReference type="Pfam" id="PF07859"/>
    </source>
</evidence>
<dbReference type="SUPFAM" id="SSF53474">
    <property type="entry name" value="alpha/beta-Hydrolases"/>
    <property type="match status" value="1"/>
</dbReference>
<dbReference type="GO" id="GO:0004061">
    <property type="term" value="F:arylformamidase activity"/>
    <property type="evidence" value="ECO:0007669"/>
    <property type="project" value="TreeGrafter"/>
</dbReference>
<keyword evidence="1 3" id="KW-0378">Hydrolase</keyword>
<name>A0A5P9CHD9_9VIBR</name>
<dbReference type="EC" id="3.1.1.-" evidence="3"/>
<dbReference type="InterPro" id="IPR050300">
    <property type="entry name" value="GDXG_lipolytic_enzyme"/>
</dbReference>
<dbReference type="EMBL" id="CP045350">
    <property type="protein sequence ID" value="QFT25690.1"/>
    <property type="molecule type" value="Genomic_DNA"/>
</dbReference>
<reference evidence="3 4" key="1">
    <citation type="submission" date="2019-10" db="EMBL/GenBank/DDBJ databases">
        <title>Complete genome sequence of Vibrio sp. strain THAF100, isolated from non-filtered water from the water column of tank 6 of a marine aquarium containing stony-coral fragments. Water maintained at 26 degree C.</title>
        <authorList>
            <person name="Ruckert C."/>
            <person name="Franco A."/>
            <person name="Kalinowski J."/>
            <person name="Glaeser S."/>
        </authorList>
    </citation>
    <scope>NUCLEOTIDE SEQUENCE [LARGE SCALE GENOMIC DNA]</scope>
    <source>
        <strain evidence="3 4">THAF100</strain>
    </source>
</reference>
<dbReference type="PANTHER" id="PTHR48081">
    <property type="entry name" value="AB HYDROLASE SUPERFAMILY PROTEIN C4A8.06C"/>
    <property type="match status" value="1"/>
</dbReference>
<evidence type="ECO:0000313" key="4">
    <source>
        <dbReference type="Proteomes" id="UP000326936"/>
    </source>
</evidence>
<dbReference type="KEGG" id="vaq:FIV01_04540"/>